<dbReference type="AlphaFoldDB" id="A0A644WZB0"/>
<feature type="compositionally biased region" description="Basic and acidic residues" evidence="1">
    <location>
        <begin position="69"/>
        <end position="107"/>
    </location>
</feature>
<feature type="compositionally biased region" description="Basic and acidic residues" evidence="1">
    <location>
        <begin position="307"/>
        <end position="333"/>
    </location>
</feature>
<feature type="compositionally biased region" description="Basic and acidic residues" evidence="1">
    <location>
        <begin position="1"/>
        <end position="31"/>
    </location>
</feature>
<accession>A0A644WZB0</accession>
<name>A0A644WZB0_9ZZZZ</name>
<protein>
    <submittedName>
        <fullName evidence="2">Uncharacterized protein</fullName>
    </submittedName>
</protein>
<feature type="compositionally biased region" description="Low complexity" evidence="1">
    <location>
        <begin position="352"/>
        <end position="365"/>
    </location>
</feature>
<sequence>MILLHQLDESQGEDREIADDHDGDDLRHEESENLPGDVLEAHIVILHQGHGNEEVHRHGRRDHAHGGVHHHDDAQHQRVHADGRRDGKEQGRHEENDGLGLEKHAEEKEDQVDQGDQDKGVGGDGDDPGGDLRRHPADGDEPRHGLGRGDDEKDHRCADPRLDDHRPDGLQVQFPVDEGADQEAVDDSHGAGLGGGENSSVDAAEDDEGHDDGQDGIFHGGEKLPAGAGFLPGDVEPGGLDDHHQAEHHGQQDAGAEAREEEVADGDPGHHSEGDHGNGRRDDHAEGASRRRDGGGEGGRVALLDHGGNHDAADGGHRGRVRSADGPEECAREDGDESEPSPVAPDQGGGQFDQAAGNAPVLHEAAGQHEEGNGHEGKGVGGCEHALGHHDGVEGEVPEGYPRDGGEADAHRNGDVQEDEEYEDGKHDRCHAISPPSCERRTGWKPSSHGRPEKPGGPRETSRGEQPNREPTWGCKGREWSGPWKSGGR</sequence>
<gene>
    <name evidence="2" type="ORF">SDC9_55572</name>
</gene>
<feature type="compositionally biased region" description="Basic residues" evidence="1">
    <location>
        <begin position="57"/>
        <end position="68"/>
    </location>
</feature>
<feature type="compositionally biased region" description="Basic and acidic residues" evidence="1">
    <location>
        <begin position="240"/>
        <end position="251"/>
    </location>
</feature>
<comment type="caution">
    <text evidence="2">The sequence shown here is derived from an EMBL/GenBank/DDBJ whole genome shotgun (WGS) entry which is preliminary data.</text>
</comment>
<reference evidence="2" key="1">
    <citation type="submission" date="2019-08" db="EMBL/GenBank/DDBJ databases">
        <authorList>
            <person name="Kucharzyk K."/>
            <person name="Murdoch R.W."/>
            <person name="Higgins S."/>
            <person name="Loffler F."/>
        </authorList>
    </citation>
    <scope>NUCLEOTIDE SEQUENCE</scope>
</reference>
<feature type="compositionally biased region" description="Basic and acidic residues" evidence="1">
    <location>
        <begin position="267"/>
        <end position="295"/>
    </location>
</feature>
<organism evidence="2">
    <name type="scientific">bioreactor metagenome</name>
    <dbReference type="NCBI Taxonomy" id="1076179"/>
    <lineage>
        <taxon>unclassified sequences</taxon>
        <taxon>metagenomes</taxon>
        <taxon>ecological metagenomes</taxon>
    </lineage>
</organism>
<feature type="compositionally biased region" description="Basic and acidic residues" evidence="1">
    <location>
        <begin position="450"/>
        <end position="468"/>
    </location>
</feature>
<feature type="compositionally biased region" description="Basic and acidic residues" evidence="1">
    <location>
        <begin position="401"/>
        <end position="415"/>
    </location>
</feature>
<evidence type="ECO:0000313" key="2">
    <source>
        <dbReference type="EMBL" id="MPM09256.1"/>
    </source>
</evidence>
<proteinExistence type="predicted"/>
<dbReference type="EMBL" id="VSSQ01001548">
    <property type="protein sequence ID" value="MPM09256.1"/>
    <property type="molecule type" value="Genomic_DNA"/>
</dbReference>
<feature type="compositionally biased region" description="Basic and acidic residues" evidence="1">
    <location>
        <begin position="130"/>
        <end position="168"/>
    </location>
</feature>
<feature type="compositionally biased region" description="Basic and acidic residues" evidence="1">
    <location>
        <begin position="366"/>
        <end position="378"/>
    </location>
</feature>
<evidence type="ECO:0000256" key="1">
    <source>
        <dbReference type="SAM" id="MobiDB-lite"/>
    </source>
</evidence>
<feature type="region of interest" description="Disordered" evidence="1">
    <location>
        <begin position="1"/>
        <end position="489"/>
    </location>
</feature>